<proteinExistence type="predicted"/>
<evidence type="ECO:0000313" key="1">
    <source>
        <dbReference type="EMBL" id="EFN85139.1"/>
    </source>
</evidence>
<dbReference type="AlphaFoldDB" id="E2BGN9"/>
<dbReference type="OrthoDB" id="6119432at2759"/>
<gene>
    <name evidence="1" type="ORF">EAI_03501</name>
</gene>
<dbReference type="PANTHER" id="PTHR33568">
    <property type="entry name" value="DNA POLYMERASE"/>
    <property type="match status" value="1"/>
</dbReference>
<dbReference type="STRING" id="610380.E2BGN9"/>
<accession>E2BGN9</accession>
<sequence length="351" mass="41010">TWVSCERKAIEKGYRVTSVSEIWDYKISRYDTQQGGLFAEYINCFLQLKQEASGWPIECEENDENAKECYLRVYKQIEGVVLDRRNIARNPGLRSVAKLCLNSFWGKFGQRYNLPNIELVRTREHLLSLLTSPEHEIINILLVNDNVIYVTWRLRQEALVPSLMTNVVIYQVCRKVMRAANARFQAQNSTFSKNYRHTWYVSTGDPNEYESHKGNFLKNTTDELESYGQDSYIETFISGGPKFYSYVVCTPQGRTHDVCKVKGITLNFENSRYINFNSIKNLLIAEKIAENEKDDEKEKDRRKTSINLPFRAIRRTAFHDVVTRDETKSCMHVLLKRRFDNNTGHSLPYGY</sequence>
<feature type="non-terminal residue" evidence="1">
    <location>
        <position position="351"/>
    </location>
</feature>
<dbReference type="InterPro" id="IPR043502">
    <property type="entry name" value="DNA/RNA_pol_sf"/>
</dbReference>
<dbReference type="OMA" id="NEYESHK"/>
<keyword evidence="2" id="KW-1185">Reference proteome</keyword>
<protein>
    <recommendedName>
        <fullName evidence="3">DNA-directed DNA polymerase</fullName>
    </recommendedName>
</protein>
<evidence type="ECO:0000313" key="2">
    <source>
        <dbReference type="Proteomes" id="UP000008237"/>
    </source>
</evidence>
<dbReference type="Proteomes" id="UP000008237">
    <property type="component" value="Unassembled WGS sequence"/>
</dbReference>
<organism evidence="2">
    <name type="scientific">Harpegnathos saltator</name>
    <name type="common">Jerdon's jumping ant</name>
    <dbReference type="NCBI Taxonomy" id="610380"/>
    <lineage>
        <taxon>Eukaryota</taxon>
        <taxon>Metazoa</taxon>
        <taxon>Ecdysozoa</taxon>
        <taxon>Arthropoda</taxon>
        <taxon>Hexapoda</taxon>
        <taxon>Insecta</taxon>
        <taxon>Pterygota</taxon>
        <taxon>Neoptera</taxon>
        <taxon>Endopterygota</taxon>
        <taxon>Hymenoptera</taxon>
        <taxon>Apocrita</taxon>
        <taxon>Aculeata</taxon>
        <taxon>Formicoidea</taxon>
        <taxon>Formicidae</taxon>
        <taxon>Ponerinae</taxon>
        <taxon>Ponerini</taxon>
        <taxon>Harpegnathos</taxon>
    </lineage>
</organism>
<dbReference type="GO" id="GO:0071897">
    <property type="term" value="P:DNA biosynthetic process"/>
    <property type="evidence" value="ECO:0007669"/>
    <property type="project" value="UniProtKB-ARBA"/>
</dbReference>
<dbReference type="InParanoid" id="E2BGN9"/>
<feature type="non-terminal residue" evidence="1">
    <location>
        <position position="1"/>
    </location>
</feature>
<dbReference type="PANTHER" id="PTHR33568:SF3">
    <property type="entry name" value="DNA-DIRECTED DNA POLYMERASE"/>
    <property type="match status" value="1"/>
</dbReference>
<evidence type="ECO:0008006" key="3">
    <source>
        <dbReference type="Google" id="ProtNLM"/>
    </source>
</evidence>
<name>E2BGN9_HARSA</name>
<reference evidence="1 2" key="1">
    <citation type="journal article" date="2010" name="Science">
        <title>Genomic comparison of the ants Camponotus floridanus and Harpegnathos saltator.</title>
        <authorList>
            <person name="Bonasio R."/>
            <person name="Zhang G."/>
            <person name="Ye C."/>
            <person name="Mutti N.S."/>
            <person name="Fang X."/>
            <person name="Qin N."/>
            <person name="Donahue G."/>
            <person name="Yang P."/>
            <person name="Li Q."/>
            <person name="Li C."/>
            <person name="Zhang P."/>
            <person name="Huang Z."/>
            <person name="Berger S.L."/>
            <person name="Reinberg D."/>
            <person name="Wang J."/>
            <person name="Liebig J."/>
        </authorList>
    </citation>
    <scope>NUCLEOTIDE SEQUENCE [LARGE SCALE GENOMIC DNA]</scope>
    <source>
        <strain evidence="1 2">R22 G/1</strain>
    </source>
</reference>
<dbReference type="Gene3D" id="1.10.287.690">
    <property type="entry name" value="Helix hairpin bin"/>
    <property type="match status" value="1"/>
</dbReference>
<dbReference type="EMBL" id="GL448195">
    <property type="protein sequence ID" value="EFN85139.1"/>
    <property type="molecule type" value="Genomic_DNA"/>
</dbReference>
<dbReference type="SUPFAM" id="SSF56672">
    <property type="entry name" value="DNA/RNA polymerases"/>
    <property type="match status" value="1"/>
</dbReference>